<evidence type="ECO:0000313" key="9">
    <source>
        <dbReference type="EMBL" id="CAB4901395.1"/>
    </source>
</evidence>
<feature type="transmembrane region" description="Helical" evidence="7">
    <location>
        <begin position="377"/>
        <end position="398"/>
    </location>
</feature>
<evidence type="ECO:0000256" key="6">
    <source>
        <dbReference type="ARBA" id="ARBA00023136"/>
    </source>
</evidence>
<dbReference type="PANTHER" id="PTHR23513:SF9">
    <property type="entry name" value="ENTEROBACTIN EXPORTER ENTS"/>
    <property type="match status" value="1"/>
</dbReference>
<feature type="transmembrane region" description="Helical" evidence="7">
    <location>
        <begin position="98"/>
        <end position="119"/>
    </location>
</feature>
<feature type="transmembrane region" description="Helical" evidence="7">
    <location>
        <begin position="64"/>
        <end position="86"/>
    </location>
</feature>
<feature type="domain" description="Major facilitator superfamily (MFS) profile" evidence="8">
    <location>
        <begin position="248"/>
        <end position="440"/>
    </location>
</feature>
<dbReference type="InterPro" id="IPR010290">
    <property type="entry name" value="TM_effector"/>
</dbReference>
<feature type="transmembrane region" description="Helical" evidence="7">
    <location>
        <begin position="338"/>
        <end position="357"/>
    </location>
</feature>
<protein>
    <submittedName>
        <fullName evidence="9">Unannotated protein</fullName>
    </submittedName>
</protein>
<dbReference type="Gene3D" id="1.20.1250.20">
    <property type="entry name" value="MFS general substrate transporter like domains"/>
    <property type="match status" value="1"/>
</dbReference>
<keyword evidence="3" id="KW-1003">Cell membrane</keyword>
<gene>
    <name evidence="9" type="ORF">UFOPK3605_00500</name>
</gene>
<name>A0A6J7G883_9ZZZZ</name>
<evidence type="ECO:0000256" key="4">
    <source>
        <dbReference type="ARBA" id="ARBA00022692"/>
    </source>
</evidence>
<evidence type="ECO:0000256" key="5">
    <source>
        <dbReference type="ARBA" id="ARBA00022989"/>
    </source>
</evidence>
<dbReference type="GO" id="GO:0005886">
    <property type="term" value="C:plasma membrane"/>
    <property type="evidence" value="ECO:0007669"/>
    <property type="project" value="UniProtKB-SubCell"/>
</dbReference>
<keyword evidence="5 7" id="KW-1133">Transmembrane helix</keyword>
<evidence type="ECO:0000256" key="1">
    <source>
        <dbReference type="ARBA" id="ARBA00004651"/>
    </source>
</evidence>
<feature type="transmembrane region" description="Helical" evidence="7">
    <location>
        <begin position="404"/>
        <end position="422"/>
    </location>
</feature>
<dbReference type="SUPFAM" id="SSF103473">
    <property type="entry name" value="MFS general substrate transporter"/>
    <property type="match status" value="1"/>
</dbReference>
<feature type="transmembrane region" description="Helical" evidence="7">
    <location>
        <begin position="282"/>
        <end position="301"/>
    </location>
</feature>
<dbReference type="EMBL" id="CAFBMM010000014">
    <property type="protein sequence ID" value="CAB4901395.1"/>
    <property type="molecule type" value="Genomic_DNA"/>
</dbReference>
<evidence type="ECO:0000256" key="3">
    <source>
        <dbReference type="ARBA" id="ARBA00022475"/>
    </source>
</evidence>
<keyword evidence="4 7" id="KW-0812">Transmembrane</keyword>
<dbReference type="PANTHER" id="PTHR23513">
    <property type="entry name" value="INTEGRAL MEMBRANE EFFLUX PROTEIN-RELATED"/>
    <property type="match status" value="1"/>
</dbReference>
<accession>A0A6J7G883</accession>
<feature type="transmembrane region" description="Helical" evidence="7">
    <location>
        <begin position="190"/>
        <end position="210"/>
    </location>
</feature>
<sequence>MKRSDLPNQPRGWSKLLRGLVVDTTPLRAARDFRLLWLAEMVSEAGSQITLVALYVQVYAITDSVAAVGLIGLVQFIPLALTTLVLSPVIDTYDRRKLLLIGQIGQAGAAVVLLVASFSDRPPLEIIYLGGALVAGFGGFSLAVRSAMTPNLVTPEQLPAALTLNQVMWNTCLIFGPAIGGIVIDQFGLVWAYGIDVATFSFTILVCFLIHPQLPIKTDAIEIISNNNFIKKGWDQVFEGFRFLRGRKILQATFYADLIAMVFGMPRALFPVLAVTQFDSNSTIVGLLFAAVSVGALIGALSSGWVSRVKRQGLAVVWSIVIWGIGIVGFGVSGSALGLALFFLALAGAADVISAVFRNTILQVNVPDDLRGRMSGVHILVVAGGPRIGDVEAGLVAALTSPTISVITGGLACIVGVLVLAVKVPGLVRYRSDDPKSIDA</sequence>
<dbReference type="InterPro" id="IPR020846">
    <property type="entry name" value="MFS_dom"/>
</dbReference>
<comment type="subcellular location">
    <subcellularLocation>
        <location evidence="1">Cell membrane</location>
        <topology evidence="1">Multi-pass membrane protein</topology>
    </subcellularLocation>
</comment>
<reference evidence="9" key="1">
    <citation type="submission" date="2020-05" db="EMBL/GenBank/DDBJ databases">
        <authorList>
            <person name="Chiriac C."/>
            <person name="Salcher M."/>
            <person name="Ghai R."/>
            <person name="Kavagutti S V."/>
        </authorList>
    </citation>
    <scope>NUCLEOTIDE SEQUENCE</scope>
</reference>
<dbReference type="Pfam" id="PF05977">
    <property type="entry name" value="MFS_3"/>
    <property type="match status" value="1"/>
</dbReference>
<dbReference type="AlphaFoldDB" id="A0A6J7G883"/>
<feature type="transmembrane region" description="Helical" evidence="7">
    <location>
        <begin position="252"/>
        <end position="270"/>
    </location>
</feature>
<organism evidence="9">
    <name type="scientific">freshwater metagenome</name>
    <dbReference type="NCBI Taxonomy" id="449393"/>
    <lineage>
        <taxon>unclassified sequences</taxon>
        <taxon>metagenomes</taxon>
        <taxon>ecological metagenomes</taxon>
    </lineage>
</organism>
<keyword evidence="2" id="KW-0813">Transport</keyword>
<feature type="transmembrane region" description="Helical" evidence="7">
    <location>
        <begin position="313"/>
        <end position="332"/>
    </location>
</feature>
<dbReference type="GO" id="GO:0022857">
    <property type="term" value="F:transmembrane transporter activity"/>
    <property type="evidence" value="ECO:0007669"/>
    <property type="project" value="InterPro"/>
</dbReference>
<evidence type="ECO:0000256" key="7">
    <source>
        <dbReference type="SAM" id="Phobius"/>
    </source>
</evidence>
<feature type="transmembrane region" description="Helical" evidence="7">
    <location>
        <begin position="125"/>
        <end position="146"/>
    </location>
</feature>
<proteinExistence type="predicted"/>
<dbReference type="InterPro" id="IPR036259">
    <property type="entry name" value="MFS_trans_sf"/>
</dbReference>
<evidence type="ECO:0000259" key="8">
    <source>
        <dbReference type="PROSITE" id="PS50850"/>
    </source>
</evidence>
<feature type="transmembrane region" description="Helical" evidence="7">
    <location>
        <begin position="167"/>
        <end position="184"/>
    </location>
</feature>
<dbReference type="PROSITE" id="PS50850">
    <property type="entry name" value="MFS"/>
    <property type="match status" value="1"/>
</dbReference>
<keyword evidence="6 7" id="KW-0472">Membrane</keyword>
<dbReference type="CDD" id="cd06173">
    <property type="entry name" value="MFS_MefA_like"/>
    <property type="match status" value="1"/>
</dbReference>
<evidence type="ECO:0000256" key="2">
    <source>
        <dbReference type="ARBA" id="ARBA00022448"/>
    </source>
</evidence>